<evidence type="ECO:0000313" key="3">
    <source>
        <dbReference type="Proteomes" id="UP000031202"/>
    </source>
</evidence>
<evidence type="ECO:0000256" key="1">
    <source>
        <dbReference type="SAM" id="SignalP"/>
    </source>
</evidence>
<comment type="caution">
    <text evidence="2">The sequence shown here is derived from an EMBL/GenBank/DDBJ whole genome shotgun (WGS) entry which is preliminary data.</text>
</comment>
<evidence type="ECO:0000313" key="2">
    <source>
        <dbReference type="EMBL" id="KIC58525.1"/>
    </source>
</evidence>
<dbReference type="Proteomes" id="UP000031202">
    <property type="component" value="Unassembled WGS sequence"/>
</dbReference>
<accession>A0A0B4D2N8</accession>
<feature type="signal peptide" evidence="1">
    <location>
        <begin position="1"/>
        <end position="40"/>
    </location>
</feature>
<dbReference type="RefSeq" id="WP_039414194.1">
    <property type="nucleotide sequence ID" value="NZ_JWSZ01000007.1"/>
</dbReference>
<dbReference type="EMBL" id="JWSZ01000007">
    <property type="protein sequence ID" value="KIC58525.1"/>
    <property type="molecule type" value="Genomic_DNA"/>
</dbReference>
<gene>
    <name evidence="2" type="ORF">RM52_05700</name>
</gene>
<protein>
    <submittedName>
        <fullName evidence="2">Uncharacterized protein</fullName>
    </submittedName>
</protein>
<feature type="chain" id="PRO_5002085125" evidence="1">
    <location>
        <begin position="41"/>
        <end position="238"/>
    </location>
</feature>
<dbReference type="AlphaFoldDB" id="A0A0B4D2N8"/>
<reference evidence="2 3" key="1">
    <citation type="submission" date="2014-12" db="EMBL/GenBank/DDBJ databases">
        <title>Genome sequencing of Microbacterium hominis TPW29.</title>
        <authorList>
            <person name="Tan P.W."/>
            <person name="Chan K.-G."/>
        </authorList>
    </citation>
    <scope>NUCLEOTIDE SEQUENCE [LARGE SCALE GENOMIC DNA]</scope>
    <source>
        <strain evidence="2 3">TPW29</strain>
    </source>
</reference>
<organism evidence="2 3">
    <name type="scientific">Microbacterium hominis</name>
    <dbReference type="NCBI Taxonomy" id="162426"/>
    <lineage>
        <taxon>Bacteria</taxon>
        <taxon>Bacillati</taxon>
        <taxon>Actinomycetota</taxon>
        <taxon>Actinomycetes</taxon>
        <taxon>Micrococcales</taxon>
        <taxon>Microbacteriaceae</taxon>
        <taxon>Microbacterium</taxon>
    </lineage>
</organism>
<proteinExistence type="predicted"/>
<name>A0A0B4D2N8_9MICO</name>
<sequence>MQLSLPPLRASRGRLSLLLAAFIATAAVFVALAAPTPAFASEPSQNDVEQSIAHGTVSADIASGRLSQAQLEKAARAGLTVNGHRLAPWVGLSASDQAHAADLAAHDPSVTSLVASIRSNSTVADADLNTSLQSGSTTTFAPSDPNETTIPDPSVSLHWWDRLIHNHEYWISGEVVKTIITVGAGAYLAALCIGLDLSKLSCTALGVLVAGAAEFIKSGSCGRGYYFDFPEVWKSHCA</sequence>
<keyword evidence="1" id="KW-0732">Signal</keyword>